<proteinExistence type="inferred from homology"/>
<evidence type="ECO:0000313" key="3">
    <source>
        <dbReference type="EMBL" id="EGY33001.1"/>
    </source>
</evidence>
<feature type="domain" description="YCII-related" evidence="2">
    <location>
        <begin position="2"/>
        <end position="84"/>
    </location>
</feature>
<accession>G4A9N9</accession>
<gene>
    <name evidence="3" type="ORF">SC1083_1558</name>
</gene>
<dbReference type="PATRIC" id="fig|907488.3.peg.1523"/>
<comment type="similarity">
    <text evidence="1">Belongs to the YciI family.</text>
</comment>
<sequence>MYIINITVNPNVSEEKQNELFPIHVEWFKKYFQAGKFLMLGPYIDTDAHSGVIFAETESREALQKILEEDCYYPDFAEYEIREFAPKMIAEDIGKAKFIW</sequence>
<reference evidence="3 4" key="1">
    <citation type="submission" date="2010-10" db="EMBL/GenBank/DDBJ databases">
        <authorList>
            <person name="Chen C."/>
            <person name="Kittichotirat W."/>
            <person name="Asikainen S."/>
            <person name="Bumgarner R."/>
        </authorList>
    </citation>
    <scope>NUCLEOTIDE SEQUENCE [LARGE SCALE GENOMIC DNA]</scope>
    <source>
        <strain evidence="3 4">SC1083</strain>
    </source>
</reference>
<protein>
    <submittedName>
        <fullName evidence="3">YCII-related protein</fullName>
    </submittedName>
</protein>
<dbReference type="PANTHER" id="PTHR37828">
    <property type="entry name" value="GSR2449 PROTEIN"/>
    <property type="match status" value="1"/>
</dbReference>
<dbReference type="Pfam" id="PF03795">
    <property type="entry name" value="YCII"/>
    <property type="match status" value="1"/>
</dbReference>
<dbReference type="InterPro" id="IPR011008">
    <property type="entry name" value="Dimeric_a/b-barrel"/>
</dbReference>
<dbReference type="Gene3D" id="3.30.70.1060">
    <property type="entry name" value="Dimeric alpha+beta barrel"/>
    <property type="match status" value="1"/>
</dbReference>
<dbReference type="EMBL" id="AEJM01000036">
    <property type="protein sequence ID" value="EGY33001.1"/>
    <property type="molecule type" value="Genomic_DNA"/>
</dbReference>
<dbReference type="Proteomes" id="UP000005508">
    <property type="component" value="Unassembled WGS sequence"/>
</dbReference>
<evidence type="ECO:0000313" key="4">
    <source>
        <dbReference type="Proteomes" id="UP000005508"/>
    </source>
</evidence>
<dbReference type="InterPro" id="IPR005545">
    <property type="entry name" value="YCII"/>
</dbReference>
<dbReference type="AlphaFoldDB" id="G4A9N9"/>
<organism evidence="3 4">
    <name type="scientific">Aggregatibacter actinomycetemcomitans serotype e str. SC1083</name>
    <dbReference type="NCBI Taxonomy" id="907488"/>
    <lineage>
        <taxon>Bacteria</taxon>
        <taxon>Pseudomonadati</taxon>
        <taxon>Pseudomonadota</taxon>
        <taxon>Gammaproteobacteria</taxon>
        <taxon>Pasteurellales</taxon>
        <taxon>Pasteurellaceae</taxon>
        <taxon>Aggregatibacter</taxon>
    </lineage>
</organism>
<dbReference type="SUPFAM" id="SSF54909">
    <property type="entry name" value="Dimeric alpha+beta barrel"/>
    <property type="match status" value="1"/>
</dbReference>
<evidence type="ECO:0000259" key="2">
    <source>
        <dbReference type="Pfam" id="PF03795"/>
    </source>
</evidence>
<name>G4A9N9_AGGAC</name>
<dbReference type="PANTHER" id="PTHR37828:SF1">
    <property type="entry name" value="YCII-RELATED DOMAIN-CONTAINING PROTEIN"/>
    <property type="match status" value="1"/>
</dbReference>
<comment type="caution">
    <text evidence="3">The sequence shown here is derived from an EMBL/GenBank/DDBJ whole genome shotgun (WGS) entry which is preliminary data.</text>
</comment>
<evidence type="ECO:0000256" key="1">
    <source>
        <dbReference type="ARBA" id="ARBA00007689"/>
    </source>
</evidence>